<dbReference type="InterPro" id="IPR036465">
    <property type="entry name" value="vWFA_dom_sf"/>
</dbReference>
<evidence type="ECO:0000313" key="2">
    <source>
        <dbReference type="EMBL" id="MCF2529407.1"/>
    </source>
</evidence>
<dbReference type="RefSeq" id="WP_235053702.1">
    <property type="nucleotide sequence ID" value="NZ_JAKFHA010000011.1"/>
</dbReference>
<feature type="region of interest" description="Disordered" evidence="1">
    <location>
        <begin position="522"/>
        <end position="556"/>
    </location>
</feature>
<evidence type="ECO:0000256" key="1">
    <source>
        <dbReference type="SAM" id="MobiDB-lite"/>
    </source>
</evidence>
<organism evidence="2 3">
    <name type="scientific">Yinghuangia soli</name>
    <dbReference type="NCBI Taxonomy" id="2908204"/>
    <lineage>
        <taxon>Bacteria</taxon>
        <taxon>Bacillati</taxon>
        <taxon>Actinomycetota</taxon>
        <taxon>Actinomycetes</taxon>
        <taxon>Kitasatosporales</taxon>
        <taxon>Streptomycetaceae</taxon>
        <taxon>Yinghuangia</taxon>
    </lineage>
</organism>
<gene>
    <name evidence="2" type="ORF">LZ495_19610</name>
</gene>
<name>A0AA41Q3G5_9ACTN</name>
<proteinExistence type="predicted"/>
<keyword evidence="3" id="KW-1185">Reference proteome</keyword>
<evidence type="ECO:0000313" key="3">
    <source>
        <dbReference type="Proteomes" id="UP001165378"/>
    </source>
</evidence>
<dbReference type="Proteomes" id="UP001165378">
    <property type="component" value="Unassembled WGS sequence"/>
</dbReference>
<comment type="caution">
    <text evidence="2">The sequence shown here is derived from an EMBL/GenBank/DDBJ whole genome shotgun (WGS) entry which is preliminary data.</text>
</comment>
<evidence type="ECO:0008006" key="4">
    <source>
        <dbReference type="Google" id="ProtNLM"/>
    </source>
</evidence>
<feature type="compositionally biased region" description="Low complexity" evidence="1">
    <location>
        <begin position="534"/>
        <end position="549"/>
    </location>
</feature>
<dbReference type="EMBL" id="JAKFHA010000011">
    <property type="protein sequence ID" value="MCF2529407.1"/>
    <property type="molecule type" value="Genomic_DNA"/>
</dbReference>
<sequence length="556" mass="58620">MTIDAATGTLTRAADLTAAATVARFLDTAAAATGRATFYNSADEQRTAELAAHAGLAALDRALYTGLVGSPYMLDRARQTGALHLLSTPGGAPGEGEAIRRIVGQLSVPRMLNLYGMLAEQRVNNARARKLVLRTLLGAPAFGKWAVRYRRKLAAALRHAWGARTAGIVRAVLVRELAGEELDAKELRILASEIDRHAPGRDRAVLHESVAFVLGAAGPFRQPLLRAYAEARTDLDAGRTLPYETLEGLRGRFHSAEPHARVLELTKSRLTAGQRLGMQAQAEKAGVEVEVDFARYDAVRLYVYAYERGMSDDVAQALAARARTAAAALDLADRRIALVLDGSASMAGAREQALRPVAATLALRDVLREAAAETAEVWFGARPDADGLVRPAGASGPAEALIEALSGLPDLVVVVSDGYENAPAGRFAEVLAAARDLGITTPVVQFNPVAAAEASGVRALSPDVPVAGVQRVAGLEFAFCRMLLDADPAAALRGLARLAGLPAGSVRNLLGPDREDVAAAENAENAENRKSCENAENAENAENSKNTASAEKEVAT</sequence>
<reference evidence="2" key="1">
    <citation type="submission" date="2022-01" db="EMBL/GenBank/DDBJ databases">
        <title>Genome-Based Taxonomic Classification of the Phylum Actinobacteria.</title>
        <authorList>
            <person name="Gao Y."/>
        </authorList>
    </citation>
    <scope>NUCLEOTIDE SEQUENCE</scope>
    <source>
        <strain evidence="2">KLBMP 8922</strain>
    </source>
</reference>
<protein>
    <recommendedName>
        <fullName evidence="4">VWA domain-containing protein</fullName>
    </recommendedName>
</protein>
<dbReference type="SUPFAM" id="SSF53300">
    <property type="entry name" value="vWA-like"/>
    <property type="match status" value="1"/>
</dbReference>
<dbReference type="AlphaFoldDB" id="A0AA41Q3G5"/>
<accession>A0AA41Q3G5</accession>